<accession>A0A326RML6</accession>
<dbReference type="OrthoDB" id="9792749at2"/>
<evidence type="ECO:0000313" key="2">
    <source>
        <dbReference type="EMBL" id="PZV79679.1"/>
    </source>
</evidence>
<feature type="signal peptide" evidence="1">
    <location>
        <begin position="1"/>
        <end position="15"/>
    </location>
</feature>
<dbReference type="SUPFAM" id="SSF160387">
    <property type="entry name" value="NosL/MerB-like"/>
    <property type="match status" value="1"/>
</dbReference>
<dbReference type="PANTHER" id="PTHR41247:SF1">
    <property type="entry name" value="HTH-TYPE TRANSCRIPTIONAL REPRESSOR YCNK"/>
    <property type="match status" value="1"/>
</dbReference>
<name>A0A326RML6_9BACT</name>
<gene>
    <name evidence="2" type="ORF">CLV31_114112</name>
</gene>
<dbReference type="EMBL" id="QKTX01000014">
    <property type="protein sequence ID" value="PZV79679.1"/>
    <property type="molecule type" value="Genomic_DNA"/>
</dbReference>
<dbReference type="AlphaFoldDB" id="A0A326RML6"/>
<dbReference type="InterPro" id="IPR008719">
    <property type="entry name" value="N2O_reductase_NosL"/>
</dbReference>
<protein>
    <submittedName>
        <fullName evidence="2">Copper chaperone NosL</fullName>
    </submittedName>
</protein>
<comment type="caution">
    <text evidence="2">The sequence shown here is derived from an EMBL/GenBank/DDBJ whole genome shotgun (WGS) entry which is preliminary data.</text>
</comment>
<keyword evidence="1" id="KW-0732">Signal</keyword>
<dbReference type="Pfam" id="PF05573">
    <property type="entry name" value="NosL"/>
    <property type="match status" value="1"/>
</dbReference>
<reference evidence="2 3" key="1">
    <citation type="submission" date="2018-06" db="EMBL/GenBank/DDBJ databases">
        <title>Genomic Encyclopedia of Archaeal and Bacterial Type Strains, Phase II (KMG-II): from individual species to whole genera.</title>
        <authorList>
            <person name="Goeker M."/>
        </authorList>
    </citation>
    <scope>NUCLEOTIDE SEQUENCE [LARGE SCALE GENOMIC DNA]</scope>
    <source>
        <strain evidence="2 3">T4</strain>
    </source>
</reference>
<dbReference type="RefSeq" id="WP_111394291.1">
    <property type="nucleotide sequence ID" value="NZ_JBJINY010000085.1"/>
</dbReference>
<dbReference type="Proteomes" id="UP000248917">
    <property type="component" value="Unassembled WGS sequence"/>
</dbReference>
<feature type="chain" id="PRO_5016370508" evidence="1">
    <location>
        <begin position="16"/>
        <end position="144"/>
    </location>
</feature>
<sequence length="144" mass="16137">MNRLLIALISLMVLAACSTDPRPIVLGQDACHHCKMTLMDPKFGAELVTEKGKIFIFDDVNCMLGYMDSQKGKSQVFKHVLVMDYLNPGTLIDANIAHYLKSPEFKTPMASEVVAFPDYQLLKEYKAKNGGVYLAWGELTTQFK</sequence>
<proteinExistence type="predicted"/>
<evidence type="ECO:0000313" key="3">
    <source>
        <dbReference type="Proteomes" id="UP000248917"/>
    </source>
</evidence>
<dbReference type="PANTHER" id="PTHR41247">
    <property type="entry name" value="HTH-TYPE TRANSCRIPTIONAL REPRESSOR YCNK"/>
    <property type="match status" value="1"/>
</dbReference>
<dbReference type="PROSITE" id="PS51257">
    <property type="entry name" value="PROKAR_LIPOPROTEIN"/>
    <property type="match status" value="1"/>
</dbReference>
<organism evidence="2 3">
    <name type="scientific">Algoriphagus aquaeductus</name>
    <dbReference type="NCBI Taxonomy" id="475299"/>
    <lineage>
        <taxon>Bacteria</taxon>
        <taxon>Pseudomonadati</taxon>
        <taxon>Bacteroidota</taxon>
        <taxon>Cytophagia</taxon>
        <taxon>Cytophagales</taxon>
        <taxon>Cyclobacteriaceae</taxon>
        <taxon>Algoriphagus</taxon>
    </lineage>
</organism>
<evidence type="ECO:0000256" key="1">
    <source>
        <dbReference type="SAM" id="SignalP"/>
    </source>
</evidence>
<keyword evidence="3" id="KW-1185">Reference proteome</keyword>